<name>A0AAE1CN97_9GAST</name>
<comment type="caution">
    <text evidence="1">The sequence shown here is derived from an EMBL/GenBank/DDBJ whole genome shotgun (WGS) entry which is preliminary data.</text>
</comment>
<reference evidence="1" key="1">
    <citation type="journal article" date="2023" name="G3 (Bethesda)">
        <title>A reference genome for the long-term kleptoplast-retaining sea slug Elysia crispata morphotype clarki.</title>
        <authorList>
            <person name="Eastman K.E."/>
            <person name="Pendleton A.L."/>
            <person name="Shaikh M.A."/>
            <person name="Suttiyut T."/>
            <person name="Ogas R."/>
            <person name="Tomko P."/>
            <person name="Gavelis G."/>
            <person name="Widhalm J.R."/>
            <person name="Wisecaver J.H."/>
        </authorList>
    </citation>
    <scope>NUCLEOTIDE SEQUENCE</scope>
    <source>
        <strain evidence="1">ECLA1</strain>
    </source>
</reference>
<dbReference type="AlphaFoldDB" id="A0AAE1CN97"/>
<gene>
    <name evidence="1" type="ORF">RRG08_058417</name>
</gene>
<dbReference type="Proteomes" id="UP001283361">
    <property type="component" value="Unassembled WGS sequence"/>
</dbReference>
<keyword evidence="2" id="KW-1185">Reference proteome</keyword>
<proteinExistence type="predicted"/>
<evidence type="ECO:0000313" key="2">
    <source>
        <dbReference type="Proteomes" id="UP001283361"/>
    </source>
</evidence>
<dbReference type="EMBL" id="JAWDGP010007405">
    <property type="protein sequence ID" value="KAK3720530.1"/>
    <property type="molecule type" value="Genomic_DNA"/>
</dbReference>
<evidence type="ECO:0000313" key="1">
    <source>
        <dbReference type="EMBL" id="KAK3720530.1"/>
    </source>
</evidence>
<organism evidence="1 2">
    <name type="scientific">Elysia crispata</name>
    <name type="common">lettuce slug</name>
    <dbReference type="NCBI Taxonomy" id="231223"/>
    <lineage>
        <taxon>Eukaryota</taxon>
        <taxon>Metazoa</taxon>
        <taxon>Spiralia</taxon>
        <taxon>Lophotrochozoa</taxon>
        <taxon>Mollusca</taxon>
        <taxon>Gastropoda</taxon>
        <taxon>Heterobranchia</taxon>
        <taxon>Euthyneura</taxon>
        <taxon>Panpulmonata</taxon>
        <taxon>Sacoglossa</taxon>
        <taxon>Placobranchoidea</taxon>
        <taxon>Plakobranchidae</taxon>
        <taxon>Elysia</taxon>
    </lineage>
</organism>
<sequence length="95" mass="10666">MPQENRGQGCCLSSVSLSLEKRMAALTMPQENRGQGCCLSSVSFRNAWLLLPCLKRTEDRAVVCLQFPLETHGCSYHASREQRTGLLFVFSFLKP</sequence>
<protein>
    <submittedName>
        <fullName evidence="1">Uncharacterized protein</fullName>
    </submittedName>
</protein>
<accession>A0AAE1CN97</accession>